<dbReference type="PANTHER" id="PTHR46552:SF1">
    <property type="entry name" value="NADH-UBIQUINONE OXIDOREDUCTASE CHAIN 2"/>
    <property type="match status" value="1"/>
</dbReference>
<evidence type="ECO:0000256" key="11">
    <source>
        <dbReference type="ARBA" id="ARBA00022982"/>
    </source>
</evidence>
<gene>
    <name evidence="20" type="primary">ND2</name>
</gene>
<dbReference type="AlphaFoldDB" id="A0A343VVK9"/>
<dbReference type="GO" id="GO:0006120">
    <property type="term" value="P:mitochondrial electron transport, NADH to ubiquinone"/>
    <property type="evidence" value="ECO:0007669"/>
    <property type="project" value="InterPro"/>
</dbReference>
<evidence type="ECO:0000256" key="12">
    <source>
        <dbReference type="ARBA" id="ARBA00022989"/>
    </source>
</evidence>
<comment type="function">
    <text evidence="1">Core subunit of the mitochondrial membrane respiratory chain NADH dehydrogenase (Complex I) that is believed to belong to the minimal assembly required for catalysis. Complex I functions in the transfer of electrons from NADH to the respiratory chain. The immediate electron acceptor for the enzyme is believed to be ubiquinone.</text>
</comment>
<dbReference type="InterPro" id="IPR050175">
    <property type="entry name" value="Complex_I_Subunit_2"/>
</dbReference>
<dbReference type="CTD" id="4536"/>
<sequence>MWKLVTQATSLMMVTPNLVFFVSFIFFSVFLVSSSSSWLVCWVGVELNTMAFIPLMLLSKTGREAEAGVKYFLVQTMASVLFLVGVLGLKLHPDFFFNLLVVGLMIKMGVAPFHNWVLSVGEALAWVPLYLMLTLQKVNPLVLFVSSGWTSDMVVLGVIFSIFVGGVMGLSHTNLRKLVIFSSISHLGWLLISVSVSTFALFIYFSIYCAILIPVIYFFYFSNVSYLNQFSSLPVSMTWLLALSISLLSLGGLPPFLGFFPKWLVLSQLMASGNYLLSILLVNTSLLTLFYYLRISYSGFIMAKLVNSPYWNFNKAYSLTLLSLMMTLSLGGFMLVCLY</sequence>
<geneLocation type="mitochondrion" evidence="20"/>
<keyword evidence="12 18" id="KW-1133">Transmembrane helix</keyword>
<evidence type="ECO:0000256" key="10">
    <source>
        <dbReference type="ARBA" id="ARBA00022967"/>
    </source>
</evidence>
<evidence type="ECO:0000256" key="13">
    <source>
        <dbReference type="ARBA" id="ARBA00023027"/>
    </source>
</evidence>
<feature type="transmembrane region" description="Helical" evidence="18">
    <location>
        <begin position="153"/>
        <end position="175"/>
    </location>
</feature>
<evidence type="ECO:0000256" key="8">
    <source>
        <dbReference type="ARBA" id="ARBA00022692"/>
    </source>
</evidence>
<dbReference type="EMBL" id="MG428405">
    <property type="protein sequence ID" value="AVP74674.1"/>
    <property type="molecule type" value="Genomic_DNA"/>
</dbReference>
<keyword evidence="8 18" id="KW-0812">Transmembrane</keyword>
<keyword evidence="15 18" id="KW-0496">Mitochondrion</keyword>
<evidence type="ECO:0000256" key="18">
    <source>
        <dbReference type="RuleBase" id="RU003403"/>
    </source>
</evidence>
<feature type="transmembrane region" description="Helical" evidence="18">
    <location>
        <begin position="37"/>
        <end position="59"/>
    </location>
</feature>
<keyword evidence="14 18" id="KW-0830">Ubiquinone</keyword>
<dbReference type="PANTHER" id="PTHR46552">
    <property type="entry name" value="NADH-UBIQUINONE OXIDOREDUCTASE CHAIN 2"/>
    <property type="match status" value="1"/>
</dbReference>
<dbReference type="GeneID" id="36494624"/>
<evidence type="ECO:0000256" key="9">
    <source>
        <dbReference type="ARBA" id="ARBA00022792"/>
    </source>
</evidence>
<evidence type="ECO:0000259" key="19">
    <source>
        <dbReference type="Pfam" id="PF00361"/>
    </source>
</evidence>
<protein>
    <recommendedName>
        <fullName evidence="5 18">NADH-ubiquinone oxidoreductase chain 2</fullName>
        <ecNumber evidence="4 18">7.1.1.2</ecNumber>
    </recommendedName>
</protein>
<evidence type="ECO:0000313" key="20">
    <source>
        <dbReference type="EMBL" id="AVP74674.1"/>
    </source>
</evidence>
<evidence type="ECO:0000256" key="3">
    <source>
        <dbReference type="ARBA" id="ARBA00007012"/>
    </source>
</evidence>
<keyword evidence="9 18" id="KW-0999">Mitochondrion inner membrane</keyword>
<evidence type="ECO:0000256" key="1">
    <source>
        <dbReference type="ARBA" id="ARBA00003257"/>
    </source>
</evidence>
<feature type="transmembrane region" description="Helical" evidence="18">
    <location>
        <begin position="95"/>
        <end position="111"/>
    </location>
</feature>
<keyword evidence="7 18" id="KW-0679">Respiratory chain</keyword>
<feature type="transmembrane region" description="Helical" evidence="18">
    <location>
        <begin position="316"/>
        <end position="338"/>
    </location>
</feature>
<feature type="transmembrane region" description="Helical" evidence="18">
    <location>
        <begin position="272"/>
        <end position="293"/>
    </location>
</feature>
<keyword evidence="16 18" id="KW-0472">Membrane</keyword>
<proteinExistence type="inferred from homology"/>
<evidence type="ECO:0000256" key="15">
    <source>
        <dbReference type="ARBA" id="ARBA00023128"/>
    </source>
</evidence>
<dbReference type="Pfam" id="PF00361">
    <property type="entry name" value="Proton_antipo_M"/>
    <property type="match status" value="2"/>
</dbReference>
<evidence type="ECO:0000256" key="16">
    <source>
        <dbReference type="ARBA" id="ARBA00023136"/>
    </source>
</evidence>
<evidence type="ECO:0000256" key="7">
    <source>
        <dbReference type="ARBA" id="ARBA00022660"/>
    </source>
</evidence>
<feature type="domain" description="NADH:quinone oxidoreductase/Mrp antiporter transmembrane" evidence="19">
    <location>
        <begin position="96"/>
        <end position="288"/>
    </location>
</feature>
<evidence type="ECO:0000256" key="5">
    <source>
        <dbReference type="ARBA" id="ARBA00021008"/>
    </source>
</evidence>
<dbReference type="GO" id="GO:0008137">
    <property type="term" value="F:NADH dehydrogenase (ubiquinone) activity"/>
    <property type="evidence" value="ECO:0007669"/>
    <property type="project" value="UniProtKB-EC"/>
</dbReference>
<evidence type="ECO:0000256" key="14">
    <source>
        <dbReference type="ARBA" id="ARBA00023075"/>
    </source>
</evidence>
<feature type="transmembrane region" description="Helical" evidence="18">
    <location>
        <begin position="12"/>
        <end position="31"/>
    </location>
</feature>
<feature type="transmembrane region" description="Helical" evidence="18">
    <location>
        <begin position="187"/>
        <end position="220"/>
    </location>
</feature>
<evidence type="ECO:0000256" key="17">
    <source>
        <dbReference type="ARBA" id="ARBA00049551"/>
    </source>
</evidence>
<dbReference type="InterPro" id="IPR003917">
    <property type="entry name" value="NADH_UbQ_OxRdtase_chain2"/>
</dbReference>
<dbReference type="RefSeq" id="YP_009478714.1">
    <property type="nucleotide sequence ID" value="NC_037488.1"/>
</dbReference>
<comment type="catalytic activity">
    <reaction evidence="17 18">
        <text>a ubiquinone + NADH + 5 H(+)(in) = a ubiquinol + NAD(+) + 4 H(+)(out)</text>
        <dbReference type="Rhea" id="RHEA:29091"/>
        <dbReference type="Rhea" id="RHEA-COMP:9565"/>
        <dbReference type="Rhea" id="RHEA-COMP:9566"/>
        <dbReference type="ChEBI" id="CHEBI:15378"/>
        <dbReference type="ChEBI" id="CHEBI:16389"/>
        <dbReference type="ChEBI" id="CHEBI:17976"/>
        <dbReference type="ChEBI" id="CHEBI:57540"/>
        <dbReference type="ChEBI" id="CHEBI:57945"/>
        <dbReference type="EC" id="7.1.1.2"/>
    </reaction>
</comment>
<organism evidence="20">
    <name type="scientific">Diaphanosoma dubium</name>
    <dbReference type="NCBI Taxonomy" id="743458"/>
    <lineage>
        <taxon>Eukaryota</taxon>
        <taxon>Metazoa</taxon>
        <taxon>Ecdysozoa</taxon>
        <taxon>Arthropoda</taxon>
        <taxon>Crustacea</taxon>
        <taxon>Branchiopoda</taxon>
        <taxon>Diplostraca</taxon>
        <taxon>Cladocera</taxon>
        <taxon>Ctenopoda</taxon>
        <taxon>Sididae</taxon>
        <taxon>Diaphanosoma</taxon>
    </lineage>
</organism>
<feature type="domain" description="NADH:quinone oxidoreductase/Mrp antiporter transmembrane" evidence="19">
    <location>
        <begin position="35"/>
        <end position="89"/>
    </location>
</feature>
<feature type="transmembrane region" description="Helical" evidence="18">
    <location>
        <begin position="71"/>
        <end position="89"/>
    </location>
</feature>
<keyword evidence="11 18" id="KW-0249">Electron transport</keyword>
<feature type="transmembrane region" description="Helical" evidence="18">
    <location>
        <begin position="240"/>
        <end position="260"/>
    </location>
</feature>
<reference evidence="20" key="1">
    <citation type="journal article" date="2018" name="Mitochondrial DNA Part B Resour">
        <title>The mitochondrial genome of Diaphanosoma dubium with comparison with Daphnia magna.</title>
        <authorList>
            <person name="Liu P."/>
            <person name="Xu S."/>
            <person name="Huang Q."/>
            <person name="Dumont H.J."/>
            <person name="Lin Q."/>
            <person name="Han B.-P."/>
        </authorList>
    </citation>
    <scope>NUCLEOTIDE SEQUENCE</scope>
</reference>
<keyword evidence="6" id="KW-0813">Transport</keyword>
<dbReference type="GO" id="GO:0005743">
    <property type="term" value="C:mitochondrial inner membrane"/>
    <property type="evidence" value="ECO:0007669"/>
    <property type="project" value="UniProtKB-SubCell"/>
</dbReference>
<name>A0A343VVK9_9CRUS</name>
<keyword evidence="10 18" id="KW-1278">Translocase</keyword>
<comment type="similarity">
    <text evidence="3 18">Belongs to the complex I subunit 2 family.</text>
</comment>
<dbReference type="InterPro" id="IPR001750">
    <property type="entry name" value="ND/Mrp_TM"/>
</dbReference>
<accession>A0A343VVK9</accession>
<evidence type="ECO:0000256" key="6">
    <source>
        <dbReference type="ARBA" id="ARBA00022448"/>
    </source>
</evidence>
<dbReference type="PRINTS" id="PR01436">
    <property type="entry name" value="NADHDHGNASE2"/>
</dbReference>
<comment type="function">
    <text evidence="18">Core subunit of the mitochondrial membrane respiratory chain NADH dehydrogenase (Complex I) which catalyzes electron transfer from NADH through the respiratory chain, using ubiquinone as an electron acceptor. Essential for the catalytic activity and assembly of complex I.</text>
</comment>
<comment type="subcellular location">
    <subcellularLocation>
        <location evidence="2 18">Mitochondrion inner membrane</location>
        <topology evidence="2 18">Multi-pass membrane protein</topology>
    </subcellularLocation>
</comment>
<evidence type="ECO:0000256" key="4">
    <source>
        <dbReference type="ARBA" id="ARBA00012944"/>
    </source>
</evidence>
<keyword evidence="13 18" id="KW-0520">NAD</keyword>
<dbReference type="EC" id="7.1.1.2" evidence="4 18"/>
<evidence type="ECO:0000256" key="2">
    <source>
        <dbReference type="ARBA" id="ARBA00004448"/>
    </source>
</evidence>